<organism evidence="2">
    <name type="scientific">Acerihabitans sp. KWT182</name>
    <dbReference type="NCBI Taxonomy" id="3157919"/>
    <lineage>
        <taxon>Bacteria</taxon>
        <taxon>Pseudomonadati</taxon>
        <taxon>Pseudomonadota</taxon>
        <taxon>Gammaproteobacteria</taxon>
        <taxon>Enterobacterales</taxon>
        <taxon>Pectobacteriaceae</taxon>
        <taxon>Acerihabitans</taxon>
    </lineage>
</organism>
<name>A0AAU7QBS1_9GAMM</name>
<reference evidence="2" key="1">
    <citation type="submission" date="2024-06" db="EMBL/GenBank/DDBJ databases">
        <authorList>
            <person name="Coelho C."/>
            <person name="Bento M."/>
            <person name="Garcia E."/>
            <person name="Camelo A."/>
            <person name="Brandao I."/>
            <person name="Espirito Santo C."/>
            <person name="Trovao J."/>
            <person name="Verissimo A."/>
            <person name="Costa J."/>
            <person name="Tiago I."/>
        </authorList>
    </citation>
    <scope>NUCLEOTIDE SEQUENCE</scope>
    <source>
        <strain evidence="2">KWT182</strain>
    </source>
</reference>
<dbReference type="EMBL" id="CP157947">
    <property type="protein sequence ID" value="XBS70420.1"/>
    <property type="molecule type" value="Genomic_DNA"/>
</dbReference>
<sequence>MIEFEMPTDIFGGNKAGQAAGRVNRPRQGPSSKAKNVPQTFTPK</sequence>
<accession>A0AAU7QBS1</accession>
<feature type="compositionally biased region" description="Polar residues" evidence="1">
    <location>
        <begin position="29"/>
        <end position="44"/>
    </location>
</feature>
<feature type="region of interest" description="Disordered" evidence="1">
    <location>
        <begin position="1"/>
        <end position="44"/>
    </location>
</feature>
<evidence type="ECO:0000256" key="1">
    <source>
        <dbReference type="SAM" id="MobiDB-lite"/>
    </source>
</evidence>
<protein>
    <submittedName>
        <fullName evidence="2">Uncharacterized protein</fullName>
    </submittedName>
</protein>
<dbReference type="AlphaFoldDB" id="A0AAU7QBS1"/>
<proteinExistence type="predicted"/>
<evidence type="ECO:0000313" key="2">
    <source>
        <dbReference type="EMBL" id="XBS70420.1"/>
    </source>
</evidence>
<gene>
    <name evidence="2" type="ORF">ABK905_04030</name>
</gene>